<dbReference type="SMART" id="SM00418">
    <property type="entry name" value="HTH_ARSR"/>
    <property type="match status" value="1"/>
</dbReference>
<dbReference type="SUPFAM" id="SSF46785">
    <property type="entry name" value="Winged helix' DNA-binding domain"/>
    <property type="match status" value="1"/>
</dbReference>
<sequence length="135" mass="14018">MTDALLPDTPKVTACANVLRVLGHPVRLSIALLLQGQGPQTVSGIEARLGLKQPNLSQHLAILRDAQIVESSRAAKSVTYTLAAGPAGPVLQALTRNPAAPPAPATATPARTGMRTDGDALVFATVHFPNESEAR</sequence>
<dbReference type="Pfam" id="PF12840">
    <property type="entry name" value="HTH_20"/>
    <property type="match status" value="1"/>
</dbReference>
<dbReference type="GO" id="GO:0003700">
    <property type="term" value="F:DNA-binding transcription factor activity"/>
    <property type="evidence" value="ECO:0007669"/>
    <property type="project" value="InterPro"/>
</dbReference>
<dbReference type="Gene3D" id="1.10.10.10">
    <property type="entry name" value="Winged helix-like DNA-binding domain superfamily/Winged helix DNA-binding domain"/>
    <property type="match status" value="1"/>
</dbReference>
<evidence type="ECO:0000313" key="6">
    <source>
        <dbReference type="EMBL" id="VFR57775.1"/>
    </source>
</evidence>
<name>A0A484QHU2_9ZZZZ</name>
<dbReference type="InterPro" id="IPR011991">
    <property type="entry name" value="ArsR-like_HTH"/>
</dbReference>
<evidence type="ECO:0000256" key="1">
    <source>
        <dbReference type="ARBA" id="ARBA00023015"/>
    </source>
</evidence>
<dbReference type="GO" id="GO:0003677">
    <property type="term" value="F:DNA binding"/>
    <property type="evidence" value="ECO:0007669"/>
    <property type="project" value="UniProtKB-KW"/>
</dbReference>
<protein>
    <submittedName>
        <fullName evidence="5">Transcriptional regulator, ArsR family</fullName>
    </submittedName>
</protein>
<organism evidence="5">
    <name type="scientific">plant metagenome</name>
    <dbReference type="NCBI Taxonomy" id="1297885"/>
    <lineage>
        <taxon>unclassified sequences</taxon>
        <taxon>metagenomes</taxon>
        <taxon>organismal metagenomes</taxon>
    </lineage>
</organism>
<evidence type="ECO:0000259" key="4">
    <source>
        <dbReference type="PROSITE" id="PS50987"/>
    </source>
</evidence>
<evidence type="ECO:0000256" key="3">
    <source>
        <dbReference type="ARBA" id="ARBA00023163"/>
    </source>
</evidence>
<dbReference type="AlphaFoldDB" id="A0A484QHU2"/>
<dbReference type="InterPro" id="IPR001845">
    <property type="entry name" value="HTH_ArsR_DNA-bd_dom"/>
</dbReference>
<evidence type="ECO:0000256" key="2">
    <source>
        <dbReference type="ARBA" id="ARBA00023125"/>
    </source>
</evidence>
<dbReference type="InterPro" id="IPR051011">
    <property type="entry name" value="Metal_resp_trans_reg"/>
</dbReference>
<reference evidence="5" key="1">
    <citation type="submission" date="2019-03" db="EMBL/GenBank/DDBJ databases">
        <authorList>
            <person name="Danneels B."/>
        </authorList>
    </citation>
    <scope>NUCLEOTIDE SEQUENCE</scope>
</reference>
<keyword evidence="2" id="KW-0238">DNA-binding</keyword>
<dbReference type="PROSITE" id="PS50987">
    <property type="entry name" value="HTH_ARSR_2"/>
    <property type="match status" value="1"/>
</dbReference>
<evidence type="ECO:0000313" key="5">
    <source>
        <dbReference type="EMBL" id="VFR36319.1"/>
    </source>
</evidence>
<dbReference type="PANTHER" id="PTHR43132">
    <property type="entry name" value="ARSENICAL RESISTANCE OPERON REPRESSOR ARSR-RELATED"/>
    <property type="match status" value="1"/>
</dbReference>
<keyword evidence="3" id="KW-0804">Transcription</keyword>
<proteinExistence type="predicted"/>
<dbReference type="InterPro" id="IPR036388">
    <property type="entry name" value="WH-like_DNA-bd_sf"/>
</dbReference>
<feature type="domain" description="HTH arsR-type" evidence="4">
    <location>
        <begin position="7"/>
        <end position="102"/>
    </location>
</feature>
<dbReference type="NCBIfam" id="NF033788">
    <property type="entry name" value="HTH_metalloreg"/>
    <property type="match status" value="1"/>
</dbReference>
<dbReference type="CDD" id="cd00090">
    <property type="entry name" value="HTH_ARSR"/>
    <property type="match status" value="1"/>
</dbReference>
<dbReference type="PANTHER" id="PTHR43132:SF2">
    <property type="entry name" value="ARSENICAL RESISTANCE OPERON REPRESSOR ARSR-RELATED"/>
    <property type="match status" value="1"/>
</dbReference>
<gene>
    <name evidence="5" type="ORF">ANK1_3632</name>
    <name evidence="6" type="ORF">ANK2_3633</name>
</gene>
<keyword evidence="1" id="KW-0805">Transcription regulation</keyword>
<dbReference type="EMBL" id="CAADIF010000001">
    <property type="protein sequence ID" value="VFR57775.1"/>
    <property type="molecule type" value="Genomic_DNA"/>
</dbReference>
<accession>A0A484QHU2</accession>
<dbReference type="PRINTS" id="PR00778">
    <property type="entry name" value="HTHARSR"/>
</dbReference>
<dbReference type="InterPro" id="IPR036390">
    <property type="entry name" value="WH_DNA-bd_sf"/>
</dbReference>
<dbReference type="EMBL" id="CAADIA010000009">
    <property type="protein sequence ID" value="VFR36319.1"/>
    <property type="molecule type" value="Genomic_DNA"/>
</dbReference>